<evidence type="ECO:0000256" key="1">
    <source>
        <dbReference type="ARBA" id="ARBA00009477"/>
    </source>
</evidence>
<dbReference type="Proteomes" id="UP000036834">
    <property type="component" value="Unassembled WGS sequence"/>
</dbReference>
<dbReference type="Gene3D" id="2.40.30.170">
    <property type="match status" value="1"/>
</dbReference>
<dbReference type="Pfam" id="PF25881">
    <property type="entry name" value="HH_YBHG"/>
    <property type="match status" value="1"/>
</dbReference>
<feature type="signal peptide" evidence="3">
    <location>
        <begin position="1"/>
        <end position="33"/>
    </location>
</feature>
<dbReference type="STRING" id="54915.ADS79_05260"/>
<evidence type="ECO:0000259" key="6">
    <source>
        <dbReference type="Pfam" id="PF25989"/>
    </source>
</evidence>
<evidence type="ECO:0000313" key="9">
    <source>
        <dbReference type="Proteomes" id="UP000036834"/>
    </source>
</evidence>
<evidence type="ECO:0000259" key="5">
    <source>
        <dbReference type="Pfam" id="PF25954"/>
    </source>
</evidence>
<dbReference type="EMBL" id="LGIQ01000005">
    <property type="protein sequence ID" value="KNB73370.1"/>
    <property type="molecule type" value="Genomic_DNA"/>
</dbReference>
<dbReference type="InterPro" id="IPR006143">
    <property type="entry name" value="RND_pump_MFP"/>
</dbReference>
<accession>A0A0K9YYS4</accession>
<dbReference type="AlphaFoldDB" id="A0A0K9YYS4"/>
<gene>
    <name evidence="8" type="ORF">ADS79_05260</name>
    <name evidence="7" type="ORF">BRE01_19550</name>
</gene>
<dbReference type="RefSeq" id="WP_049737367.1">
    <property type="nucleotide sequence ID" value="NZ_BJON01000008.1"/>
</dbReference>
<dbReference type="GO" id="GO:1990281">
    <property type="term" value="C:efflux pump complex"/>
    <property type="evidence" value="ECO:0007669"/>
    <property type="project" value="TreeGrafter"/>
</dbReference>
<dbReference type="Gene3D" id="2.40.420.20">
    <property type="match status" value="1"/>
</dbReference>
<keyword evidence="3" id="KW-0732">Signal</keyword>
<evidence type="ECO:0000259" key="4">
    <source>
        <dbReference type="Pfam" id="PF25881"/>
    </source>
</evidence>
<dbReference type="FunFam" id="2.40.30.170:FF:000010">
    <property type="entry name" value="Efflux RND transporter periplasmic adaptor subunit"/>
    <property type="match status" value="1"/>
</dbReference>
<name>A0A0K9YYS4_9BACL</name>
<evidence type="ECO:0000256" key="2">
    <source>
        <dbReference type="SAM" id="Coils"/>
    </source>
</evidence>
<dbReference type="InterPro" id="IPR058792">
    <property type="entry name" value="Beta-barrel_RND_2"/>
</dbReference>
<feature type="chain" id="PRO_5005533716" evidence="3">
    <location>
        <begin position="34"/>
        <end position="409"/>
    </location>
</feature>
<reference evidence="7 10" key="3">
    <citation type="submission" date="2019-06" db="EMBL/GenBank/DDBJ databases">
        <title>Whole genome shotgun sequence of Brevibacillus reuszeri NBRC 15719.</title>
        <authorList>
            <person name="Hosoyama A."/>
            <person name="Uohara A."/>
            <person name="Ohji S."/>
            <person name="Ichikawa N."/>
        </authorList>
    </citation>
    <scope>NUCLEOTIDE SEQUENCE [LARGE SCALE GENOMIC DNA]</scope>
    <source>
        <strain evidence="7 10">NBRC 15719</strain>
    </source>
</reference>
<comment type="caution">
    <text evidence="8">The sequence shown here is derived from an EMBL/GenBank/DDBJ whole genome shotgun (WGS) entry which is preliminary data.</text>
</comment>
<feature type="domain" description="YknX-like C-terminal permuted SH3-like" evidence="6">
    <location>
        <begin position="341"/>
        <end position="407"/>
    </location>
</feature>
<proteinExistence type="inferred from homology"/>
<reference evidence="9" key="1">
    <citation type="submission" date="2015-07" db="EMBL/GenBank/DDBJ databases">
        <title>Genome sequencing project for genomic taxonomy and phylogenomics of Bacillus-like bacteria.</title>
        <authorList>
            <person name="Liu B."/>
            <person name="Wang J."/>
            <person name="Zhu Y."/>
            <person name="Liu G."/>
            <person name="Chen Q."/>
            <person name="Chen Z."/>
            <person name="Lan J."/>
            <person name="Che J."/>
            <person name="Ge C."/>
            <person name="Shi H."/>
            <person name="Pan Z."/>
            <person name="Liu X."/>
        </authorList>
    </citation>
    <scope>NUCLEOTIDE SEQUENCE [LARGE SCALE GENOMIC DNA]</scope>
    <source>
        <strain evidence="9">DSM 9887</strain>
    </source>
</reference>
<feature type="domain" description="CusB-like beta-barrel" evidence="5">
    <location>
        <begin position="262"/>
        <end position="336"/>
    </location>
</feature>
<keyword evidence="10" id="KW-1185">Reference proteome</keyword>
<dbReference type="OrthoDB" id="9810430at2"/>
<dbReference type="SUPFAM" id="SSF111369">
    <property type="entry name" value="HlyD-like secretion proteins"/>
    <property type="match status" value="2"/>
</dbReference>
<dbReference type="Gene3D" id="1.10.287.470">
    <property type="entry name" value="Helix hairpin bin"/>
    <property type="match status" value="1"/>
</dbReference>
<dbReference type="InterPro" id="IPR059052">
    <property type="entry name" value="HH_YbhG-like"/>
</dbReference>
<feature type="coiled-coil region" evidence="2">
    <location>
        <begin position="96"/>
        <end position="156"/>
    </location>
</feature>
<dbReference type="InterPro" id="IPR058637">
    <property type="entry name" value="YknX-like_C"/>
</dbReference>
<dbReference type="Proteomes" id="UP000319578">
    <property type="component" value="Unassembled WGS sequence"/>
</dbReference>
<evidence type="ECO:0000313" key="8">
    <source>
        <dbReference type="EMBL" id="KNB73370.1"/>
    </source>
</evidence>
<comment type="similarity">
    <text evidence="1">Belongs to the membrane fusion protein (MFP) (TC 8.A.1) family.</text>
</comment>
<dbReference type="Pfam" id="PF25989">
    <property type="entry name" value="YknX_C"/>
    <property type="match status" value="1"/>
</dbReference>
<dbReference type="GO" id="GO:0015562">
    <property type="term" value="F:efflux transmembrane transporter activity"/>
    <property type="evidence" value="ECO:0007669"/>
    <property type="project" value="TreeGrafter"/>
</dbReference>
<protein>
    <submittedName>
        <fullName evidence="8">RND transporter</fullName>
    </submittedName>
    <submittedName>
        <fullName evidence="7">Secretion protein HlyD</fullName>
    </submittedName>
</protein>
<feature type="domain" description="YbhG-like alpha-helical hairpin" evidence="4">
    <location>
        <begin position="94"/>
        <end position="218"/>
    </location>
</feature>
<evidence type="ECO:0000313" key="7">
    <source>
        <dbReference type="EMBL" id="GED68253.1"/>
    </source>
</evidence>
<dbReference type="EMBL" id="BJON01000008">
    <property type="protein sequence ID" value="GED68253.1"/>
    <property type="molecule type" value="Genomic_DNA"/>
</dbReference>
<dbReference type="NCBIfam" id="TIGR01730">
    <property type="entry name" value="RND_mfp"/>
    <property type="match status" value="1"/>
</dbReference>
<dbReference type="PROSITE" id="PS51257">
    <property type="entry name" value="PROKAR_LIPOPROTEIN"/>
    <property type="match status" value="1"/>
</dbReference>
<dbReference type="PATRIC" id="fig|54915.3.peg.6455"/>
<dbReference type="Gene3D" id="2.40.50.100">
    <property type="match status" value="1"/>
</dbReference>
<keyword evidence="2" id="KW-0175">Coiled coil</keyword>
<reference evidence="8" key="2">
    <citation type="submission" date="2015-07" db="EMBL/GenBank/DDBJ databases">
        <title>MeaNS - Measles Nucleotide Surveillance Program.</title>
        <authorList>
            <person name="Tran T."/>
            <person name="Druce J."/>
        </authorList>
    </citation>
    <scope>NUCLEOTIDE SEQUENCE</scope>
    <source>
        <strain evidence="8">DSM 9887</strain>
    </source>
</reference>
<sequence length="409" mass="42453">MKKAAQWKTIAVVMAAVSLIAAGCSDSSSPSSASESLPVVKAWKVTSNASGLIAGGKIVPSEEVSVVSKVSGKVANVSVKEGSVVKKGDVLVTLEQADYQQQINQAQAAIAGAQAKLRDTKAGARTEQLQQLSSGLQQAEATLKVSESNYNRMKALFDSGALSAAELEKATLDLEKSRSAVEQSKASYDLAKAGPTSDTVAALQAEVSRLNSSLEMAKNGYDNTVVHSPITGIVAKKNINPGEMAGAGAPLLVVVDMNEVKVEASVSEDQINNVKVGSTVDVKVGSLGGKVMTGTVEFVSPISDTNSTSFPIKVKVANPDGLLRAGMIAEVVLQGQAEQGTKVPTTAVLEKGGKHYIYTLDQDVVHEVEVTVDSASGDWTTVSAGVKDNDQIVLNPTDKLSEGSKVIAN</sequence>
<evidence type="ECO:0000256" key="3">
    <source>
        <dbReference type="SAM" id="SignalP"/>
    </source>
</evidence>
<organism evidence="8 9">
    <name type="scientific">Brevibacillus reuszeri</name>
    <dbReference type="NCBI Taxonomy" id="54915"/>
    <lineage>
        <taxon>Bacteria</taxon>
        <taxon>Bacillati</taxon>
        <taxon>Bacillota</taxon>
        <taxon>Bacilli</taxon>
        <taxon>Bacillales</taxon>
        <taxon>Paenibacillaceae</taxon>
        <taxon>Brevibacillus</taxon>
    </lineage>
</organism>
<evidence type="ECO:0000313" key="10">
    <source>
        <dbReference type="Proteomes" id="UP000319578"/>
    </source>
</evidence>
<dbReference type="Pfam" id="PF25954">
    <property type="entry name" value="Beta-barrel_RND_2"/>
    <property type="match status" value="1"/>
</dbReference>
<dbReference type="PANTHER" id="PTHR30469">
    <property type="entry name" value="MULTIDRUG RESISTANCE PROTEIN MDTA"/>
    <property type="match status" value="1"/>
</dbReference>